<evidence type="ECO:0000256" key="2">
    <source>
        <dbReference type="ARBA" id="ARBA00022729"/>
    </source>
</evidence>
<reference evidence="4 5" key="1">
    <citation type="submission" date="2019-06" db="EMBL/GenBank/DDBJ databases">
        <authorList>
            <person name="Srinivasan S."/>
        </authorList>
    </citation>
    <scope>NUCLEOTIDE SEQUENCE [LARGE SCALE GENOMIC DNA]</scope>
    <source>
        <strain evidence="4 5">17J68-5</strain>
    </source>
</reference>
<dbReference type="GO" id="GO:0005576">
    <property type="term" value="C:extracellular region"/>
    <property type="evidence" value="ECO:0007669"/>
    <property type="project" value="UniProtKB-SubCell"/>
</dbReference>
<dbReference type="PANTHER" id="PTHR34216">
    <property type="match status" value="1"/>
</dbReference>
<dbReference type="GO" id="GO:0005975">
    <property type="term" value="P:carbohydrate metabolic process"/>
    <property type="evidence" value="ECO:0007669"/>
    <property type="project" value="InterPro"/>
</dbReference>
<dbReference type="CDD" id="cd10918">
    <property type="entry name" value="CE4_NodB_like_5s_6s"/>
    <property type="match status" value="1"/>
</dbReference>
<dbReference type="OrthoDB" id="9778320at2"/>
<dbReference type="InterPro" id="IPR051398">
    <property type="entry name" value="Polysacch_Deacetylase"/>
</dbReference>
<dbReference type="PROSITE" id="PS51677">
    <property type="entry name" value="NODB"/>
    <property type="match status" value="1"/>
</dbReference>
<dbReference type="RefSeq" id="WP_139514407.1">
    <property type="nucleotide sequence ID" value="NZ_CP040896.1"/>
</dbReference>
<name>A0A5B7ZZJ3_9BACT</name>
<dbReference type="PANTHER" id="PTHR34216:SF3">
    <property type="entry name" value="POLY-BETA-1,6-N-ACETYL-D-GLUCOSAMINE N-DEACETYLASE"/>
    <property type="match status" value="1"/>
</dbReference>
<dbReference type="KEGG" id="hyj:FHG12_03755"/>
<proteinExistence type="predicted"/>
<dbReference type="Proteomes" id="UP000305398">
    <property type="component" value="Chromosome"/>
</dbReference>
<keyword evidence="2" id="KW-0732">Signal</keyword>
<dbReference type="Gene3D" id="3.20.20.370">
    <property type="entry name" value="Glycoside hydrolase/deacetylase"/>
    <property type="match status" value="1"/>
</dbReference>
<keyword evidence="5" id="KW-1185">Reference proteome</keyword>
<dbReference type="SUPFAM" id="SSF88713">
    <property type="entry name" value="Glycoside hydrolase/deacetylase"/>
    <property type="match status" value="1"/>
</dbReference>
<accession>A0A5B7ZZJ3</accession>
<comment type="subcellular location">
    <subcellularLocation>
        <location evidence="1">Secreted</location>
    </subcellularLocation>
</comment>
<evidence type="ECO:0000256" key="1">
    <source>
        <dbReference type="ARBA" id="ARBA00004613"/>
    </source>
</evidence>
<sequence>MLKNLLSAINFLPEAHACVLMYHRVAKLESDIWEIAVDPDRFEQHMQLIKRKANVISVKELTEALGKKSIKKNTIAITFDDGYADNFHVAKPILDYYNLPATFFITSQTIGKEEELWWDELENIILFSERLPAKCSSILVGSITDFDLEQEVYLSKDLLLKHQSWNACEQSPPTLRCVLFFHLWQKLKPLPYAEQQLQLRSIRQWAGRIRNARPQYKCLSYNELQILGNSILHDIGVHTETHPALAFHAPIFQKQELLGNKTFLEKATGKDINLVAYPYGNYNQDTTDVVKEAGFKAAFTTEGKPVTNDSDRYRLGRFQVKNNLEYQFSQQLQHWLNS</sequence>
<dbReference type="AlphaFoldDB" id="A0A5B7ZZJ3"/>
<evidence type="ECO:0000313" key="4">
    <source>
        <dbReference type="EMBL" id="QDA59272.1"/>
    </source>
</evidence>
<organism evidence="4 5">
    <name type="scientific">Hymenobacter jejuensis</name>
    <dbReference type="NCBI Taxonomy" id="2502781"/>
    <lineage>
        <taxon>Bacteria</taxon>
        <taxon>Pseudomonadati</taxon>
        <taxon>Bacteroidota</taxon>
        <taxon>Cytophagia</taxon>
        <taxon>Cytophagales</taxon>
        <taxon>Hymenobacteraceae</taxon>
        <taxon>Hymenobacter</taxon>
    </lineage>
</organism>
<feature type="domain" description="NodB homology" evidence="3">
    <location>
        <begin position="73"/>
        <end position="338"/>
    </location>
</feature>
<evidence type="ECO:0000259" key="3">
    <source>
        <dbReference type="PROSITE" id="PS51677"/>
    </source>
</evidence>
<protein>
    <recommendedName>
        <fullName evidence="3">NodB homology domain-containing protein</fullName>
    </recommendedName>
</protein>
<dbReference type="EMBL" id="CP040896">
    <property type="protein sequence ID" value="QDA59272.1"/>
    <property type="molecule type" value="Genomic_DNA"/>
</dbReference>
<gene>
    <name evidence="4" type="ORF">FHG12_03755</name>
</gene>
<dbReference type="GO" id="GO:0016810">
    <property type="term" value="F:hydrolase activity, acting on carbon-nitrogen (but not peptide) bonds"/>
    <property type="evidence" value="ECO:0007669"/>
    <property type="project" value="InterPro"/>
</dbReference>
<dbReference type="InterPro" id="IPR011330">
    <property type="entry name" value="Glyco_hydro/deAcase_b/a-brl"/>
</dbReference>
<evidence type="ECO:0000313" key="5">
    <source>
        <dbReference type="Proteomes" id="UP000305398"/>
    </source>
</evidence>
<dbReference type="InterPro" id="IPR002509">
    <property type="entry name" value="NODB_dom"/>
</dbReference>
<dbReference type="Pfam" id="PF01522">
    <property type="entry name" value="Polysacc_deac_1"/>
    <property type="match status" value="2"/>
</dbReference>